<evidence type="ECO:0000256" key="7">
    <source>
        <dbReference type="ARBA" id="ARBA00034808"/>
    </source>
</evidence>
<keyword evidence="5" id="KW-0413">Isomerase</keyword>
<dbReference type="GO" id="GO:0003677">
    <property type="term" value="F:DNA binding"/>
    <property type="evidence" value="ECO:0007669"/>
    <property type="project" value="InterPro"/>
</dbReference>
<feature type="binding site" evidence="9">
    <location>
        <begin position="316"/>
        <end position="323"/>
    </location>
    <ligand>
        <name>ATP</name>
        <dbReference type="ChEBI" id="CHEBI:30616"/>
    </ligand>
</feature>
<protein>
    <recommendedName>
        <fullName evidence="7">DNA 3'-5' helicase</fullName>
        <ecNumber evidence="7">5.6.2.4</ecNumber>
    </recommendedName>
</protein>
<dbReference type="GO" id="GO:0043138">
    <property type="term" value="F:3'-5' DNA helicase activity"/>
    <property type="evidence" value="ECO:0007669"/>
    <property type="project" value="UniProtKB-EC"/>
</dbReference>
<accession>A8FVJ1</accession>
<evidence type="ECO:0000256" key="8">
    <source>
        <dbReference type="ARBA" id="ARBA00048988"/>
    </source>
</evidence>
<dbReference type="InterPro" id="IPR014016">
    <property type="entry name" value="UvrD-like_ATP-bd"/>
</dbReference>
<dbReference type="AlphaFoldDB" id="A8FVJ1"/>
<comment type="catalytic activity">
    <reaction evidence="6">
        <text>Couples ATP hydrolysis with the unwinding of duplex DNA by translocating in the 3'-5' direction.</text>
        <dbReference type="EC" id="5.6.2.4"/>
    </reaction>
</comment>
<evidence type="ECO:0000256" key="4">
    <source>
        <dbReference type="ARBA" id="ARBA00022840"/>
    </source>
</evidence>
<dbReference type="STRING" id="425104.Ssed_2255"/>
<evidence type="ECO:0000256" key="6">
    <source>
        <dbReference type="ARBA" id="ARBA00034617"/>
    </source>
</evidence>
<feature type="region of interest" description="Disordered" evidence="10">
    <location>
        <begin position="727"/>
        <end position="751"/>
    </location>
</feature>
<reference evidence="12 13" key="1">
    <citation type="submission" date="2007-08" db="EMBL/GenBank/DDBJ databases">
        <title>Complete sequence of Shewanella sediminis HAW-EB3.</title>
        <authorList>
            <consortium name="US DOE Joint Genome Institute"/>
            <person name="Copeland A."/>
            <person name="Lucas S."/>
            <person name="Lapidus A."/>
            <person name="Barry K."/>
            <person name="Glavina del Rio T."/>
            <person name="Dalin E."/>
            <person name="Tice H."/>
            <person name="Pitluck S."/>
            <person name="Chertkov O."/>
            <person name="Brettin T."/>
            <person name="Bruce D."/>
            <person name="Detter J.C."/>
            <person name="Han C."/>
            <person name="Schmutz J."/>
            <person name="Larimer F."/>
            <person name="Land M."/>
            <person name="Hauser L."/>
            <person name="Kyrpides N."/>
            <person name="Kim E."/>
            <person name="Zhao J.-S."/>
            <person name="Richardson P."/>
        </authorList>
    </citation>
    <scope>NUCLEOTIDE SEQUENCE [LARGE SCALE GENOMIC DNA]</scope>
    <source>
        <strain evidence="12 13">HAW-EB3</strain>
    </source>
</reference>
<feature type="compositionally biased region" description="Low complexity" evidence="10">
    <location>
        <begin position="30"/>
        <end position="51"/>
    </location>
</feature>
<dbReference type="PANTHER" id="PTHR11070:SF63">
    <property type="entry name" value="DNA HELICASE IV"/>
    <property type="match status" value="1"/>
</dbReference>
<dbReference type="GO" id="GO:0005829">
    <property type="term" value="C:cytosol"/>
    <property type="evidence" value="ECO:0007669"/>
    <property type="project" value="TreeGrafter"/>
</dbReference>
<dbReference type="Gene3D" id="3.40.50.300">
    <property type="entry name" value="P-loop containing nucleotide triphosphate hydrolases"/>
    <property type="match status" value="3"/>
</dbReference>
<dbReference type="Pfam" id="PF00580">
    <property type="entry name" value="UvrD-helicase"/>
    <property type="match status" value="1"/>
</dbReference>
<dbReference type="SUPFAM" id="SSF52540">
    <property type="entry name" value="P-loop containing nucleoside triphosphate hydrolases"/>
    <property type="match status" value="1"/>
</dbReference>
<keyword evidence="13" id="KW-1185">Reference proteome</keyword>
<dbReference type="Proteomes" id="UP000002015">
    <property type="component" value="Chromosome"/>
</dbReference>
<evidence type="ECO:0000256" key="2">
    <source>
        <dbReference type="ARBA" id="ARBA00022801"/>
    </source>
</evidence>
<keyword evidence="3 9" id="KW-0347">Helicase</keyword>
<evidence type="ECO:0000256" key="9">
    <source>
        <dbReference type="PROSITE-ProRule" id="PRU00560"/>
    </source>
</evidence>
<dbReference type="HOGENOM" id="CLU_006494_1_0_6"/>
<dbReference type="KEGG" id="sse:Ssed_2255"/>
<keyword evidence="4 9" id="KW-0067">ATP-binding</keyword>
<organism evidence="12 13">
    <name type="scientific">Shewanella sediminis (strain HAW-EB3)</name>
    <dbReference type="NCBI Taxonomy" id="425104"/>
    <lineage>
        <taxon>Bacteria</taxon>
        <taxon>Pseudomonadati</taxon>
        <taxon>Pseudomonadota</taxon>
        <taxon>Gammaproteobacteria</taxon>
        <taxon>Alteromonadales</taxon>
        <taxon>Shewanellaceae</taxon>
        <taxon>Shewanella</taxon>
    </lineage>
</organism>
<keyword evidence="2 9" id="KW-0378">Hydrolase</keyword>
<dbReference type="eggNOG" id="COG0210">
    <property type="taxonomic scope" value="Bacteria"/>
</dbReference>
<dbReference type="InterPro" id="IPR027417">
    <property type="entry name" value="P-loop_NTPase"/>
</dbReference>
<dbReference type="PANTHER" id="PTHR11070">
    <property type="entry name" value="UVRD / RECB / PCRA DNA HELICASE FAMILY MEMBER"/>
    <property type="match status" value="1"/>
</dbReference>
<evidence type="ECO:0000256" key="5">
    <source>
        <dbReference type="ARBA" id="ARBA00023235"/>
    </source>
</evidence>
<dbReference type="RefSeq" id="WP_012142599.1">
    <property type="nucleotide sequence ID" value="NC_009831.1"/>
</dbReference>
<evidence type="ECO:0000259" key="11">
    <source>
        <dbReference type="PROSITE" id="PS51198"/>
    </source>
</evidence>
<dbReference type="GO" id="GO:0005524">
    <property type="term" value="F:ATP binding"/>
    <property type="evidence" value="ECO:0007669"/>
    <property type="project" value="UniProtKB-UniRule"/>
</dbReference>
<name>A8FVJ1_SHESH</name>
<evidence type="ECO:0000256" key="10">
    <source>
        <dbReference type="SAM" id="MobiDB-lite"/>
    </source>
</evidence>
<keyword evidence="1 9" id="KW-0547">Nucleotide-binding</keyword>
<dbReference type="Pfam" id="PF13361">
    <property type="entry name" value="UvrD_C"/>
    <property type="match status" value="1"/>
</dbReference>
<dbReference type="InterPro" id="IPR014017">
    <property type="entry name" value="DNA_helicase_UvrD-like_C"/>
</dbReference>
<dbReference type="EMBL" id="CP000821">
    <property type="protein sequence ID" value="ABV36864.1"/>
    <property type="molecule type" value="Genomic_DNA"/>
</dbReference>
<dbReference type="EC" id="5.6.2.4" evidence="7"/>
<evidence type="ECO:0000313" key="13">
    <source>
        <dbReference type="Proteomes" id="UP000002015"/>
    </source>
</evidence>
<evidence type="ECO:0000313" key="12">
    <source>
        <dbReference type="EMBL" id="ABV36864.1"/>
    </source>
</evidence>
<feature type="compositionally biased region" description="Polar residues" evidence="10">
    <location>
        <begin position="16"/>
        <end position="29"/>
    </location>
</feature>
<evidence type="ECO:0000256" key="3">
    <source>
        <dbReference type="ARBA" id="ARBA00022806"/>
    </source>
</evidence>
<evidence type="ECO:0000256" key="1">
    <source>
        <dbReference type="ARBA" id="ARBA00022741"/>
    </source>
</evidence>
<dbReference type="GO" id="GO:0000725">
    <property type="term" value="P:recombinational repair"/>
    <property type="evidence" value="ECO:0007669"/>
    <property type="project" value="TreeGrafter"/>
</dbReference>
<comment type="catalytic activity">
    <reaction evidence="8">
        <text>ATP + H2O = ADP + phosphate + H(+)</text>
        <dbReference type="Rhea" id="RHEA:13065"/>
        <dbReference type="ChEBI" id="CHEBI:15377"/>
        <dbReference type="ChEBI" id="CHEBI:15378"/>
        <dbReference type="ChEBI" id="CHEBI:30616"/>
        <dbReference type="ChEBI" id="CHEBI:43474"/>
        <dbReference type="ChEBI" id="CHEBI:456216"/>
        <dbReference type="EC" id="5.6.2.4"/>
    </reaction>
</comment>
<feature type="compositionally biased region" description="Basic and acidic residues" evidence="10">
    <location>
        <begin position="727"/>
        <end position="745"/>
    </location>
</feature>
<dbReference type="InterPro" id="IPR000212">
    <property type="entry name" value="DNA_helicase_UvrD/REP"/>
</dbReference>
<feature type="region of interest" description="Disordered" evidence="10">
    <location>
        <begin position="16"/>
        <end position="57"/>
    </location>
</feature>
<dbReference type="OrthoDB" id="5298826at2"/>
<dbReference type="GO" id="GO:0016887">
    <property type="term" value="F:ATP hydrolysis activity"/>
    <property type="evidence" value="ECO:0007669"/>
    <property type="project" value="RHEA"/>
</dbReference>
<gene>
    <name evidence="12" type="ordered locus">Ssed_2255</name>
</gene>
<feature type="domain" description="UvrD-like helicase ATP-binding" evidence="11">
    <location>
        <begin position="295"/>
        <end position="805"/>
    </location>
</feature>
<dbReference type="PROSITE" id="PS51198">
    <property type="entry name" value="UVRD_HELICASE_ATP_BIND"/>
    <property type="match status" value="1"/>
</dbReference>
<sequence>MSRLSTTKPIIASQSLTIAQPNVGPSSGTPSDILSGTSSDSLSDLSSGTPPAGEPFSSLVEVGASSEEQAVKQIPYSWFGQFFKQSEFAVRFDASGLTLTTLHQNRFFTAERFNKSENSSTDRHSLEKNVENNDDDDKGAALHFNWQQLDKPAVFNWSFFGYLMSFSTNEQIYSTPFLSYGSKSQFGEDIALLWAEANQERLCKLVSRIEDAISGEYLRQSRLKSISARVAREYARWFPWSKNPSLNLDEETQTALSKLQQFKGWTDRDIDNIRELYVQQQLLRHKAFFDNVESNPLTEKQRRACVIDDNNNLLLAGAGTGKTSVMVGRAGYLIESGQAIADDILLLAYGKVAAKEMEERIKLKLGPLLGSPEKNQGQMGVGNDIRVSTFHSLGLRIITEVEGTTPKLSPWINDEKGKESWLNDALESLIKEKRYRKRFLAFFGEHFQVEMSPFDFESEKDCIDYFSANDIRTFKGDKVKSFGELQIANWLYKQGIEYRYEASYQHKVTDKKARQYKSDFYLPQYDLYIDYFEIDETGAAPAFIDNDSYQASIEWRRELHSQNNTHYVDLYHHQHNQGQMLKVLSKALTKYRVKRAPMDDETLLAQLRHSGDITKLVKLFSQVLTLYRGACLDDKSLAGLLSESAEQKQTQAAFTLLKPILKSYRDHLNNSGEIDFEEMIAKAIQYIEQGRFVSPWRFIMVDEFQDISEPRARLIRALRDSTCRVSKEKPAEEAKSAAGSKDKAKTRAKATSSVKSGRSASLFCVGDDWQAIYRFSGADVKLTTEFEHYFGSVTKSHLDLTFRFNSRIGDVASRFVTQNPMQLKKTINSITKGSRSAVSIVKARAANKQSGDVSDQGHLNQGQLNQSLLKQSTLTETLNAITQLVNKEKGKPEFKQKAKPTVYLLARYWFVLPDQQELALLNQACPGINIECHSFHASKGKEADYVIIMGLTTGVYGFPSLKTTPPVLDALLPEAEDFNFAEERRLFYVALTRAQHKVYLLADRKGVSPFVHEIAQLCRN</sequence>
<proteinExistence type="predicted"/>